<organism evidence="7 8">
    <name type="scientific">Streptomonospora halophila</name>
    <dbReference type="NCBI Taxonomy" id="427369"/>
    <lineage>
        <taxon>Bacteria</taxon>
        <taxon>Bacillati</taxon>
        <taxon>Actinomycetota</taxon>
        <taxon>Actinomycetes</taxon>
        <taxon>Streptosporangiales</taxon>
        <taxon>Nocardiopsidaceae</taxon>
        <taxon>Streptomonospora</taxon>
    </lineage>
</organism>
<comment type="caution">
    <text evidence="7">The sequence shown here is derived from an EMBL/GenBank/DDBJ whole genome shotgun (WGS) entry which is preliminary data.</text>
</comment>
<evidence type="ECO:0000259" key="5">
    <source>
        <dbReference type="PROSITE" id="PS51898"/>
    </source>
</evidence>
<dbReference type="InterPro" id="IPR002104">
    <property type="entry name" value="Integrase_catalytic"/>
</dbReference>
<reference evidence="8" key="1">
    <citation type="journal article" date="2019" name="Int. J. Syst. Evol. Microbiol.">
        <title>The Global Catalogue of Microorganisms (GCM) 10K type strain sequencing project: providing services to taxonomists for standard genome sequencing and annotation.</title>
        <authorList>
            <consortium name="The Broad Institute Genomics Platform"/>
            <consortium name="The Broad Institute Genome Sequencing Center for Infectious Disease"/>
            <person name="Wu L."/>
            <person name="Ma J."/>
        </authorList>
    </citation>
    <scope>NUCLEOTIDE SEQUENCE [LARGE SCALE GENOMIC DNA]</scope>
    <source>
        <strain evidence="8">JCM 18123</strain>
    </source>
</reference>
<dbReference type="InterPro" id="IPR044068">
    <property type="entry name" value="CB"/>
</dbReference>
<gene>
    <name evidence="7" type="ORF">GCM10023224_16710</name>
</gene>
<feature type="domain" description="Tyr recombinase" evidence="5">
    <location>
        <begin position="183"/>
        <end position="429"/>
    </location>
</feature>
<dbReference type="RefSeq" id="WP_425579372.1">
    <property type="nucleotide sequence ID" value="NZ_BAABIK010000007.1"/>
</dbReference>
<dbReference type="Gene3D" id="1.10.443.10">
    <property type="entry name" value="Intergrase catalytic core"/>
    <property type="match status" value="1"/>
</dbReference>
<dbReference type="Proteomes" id="UP001499993">
    <property type="component" value="Unassembled WGS sequence"/>
</dbReference>
<dbReference type="SUPFAM" id="SSF47823">
    <property type="entry name" value="lambda integrase-like, N-terminal domain"/>
    <property type="match status" value="1"/>
</dbReference>
<dbReference type="PANTHER" id="PTHR34605">
    <property type="entry name" value="PHAGE_INTEGRASE DOMAIN-CONTAINING PROTEIN"/>
    <property type="match status" value="1"/>
</dbReference>
<dbReference type="Pfam" id="PF00589">
    <property type="entry name" value="Phage_integrase"/>
    <property type="match status" value="1"/>
</dbReference>
<evidence type="ECO:0000259" key="6">
    <source>
        <dbReference type="PROSITE" id="PS51900"/>
    </source>
</evidence>
<feature type="region of interest" description="Disordered" evidence="4">
    <location>
        <begin position="1"/>
        <end position="31"/>
    </location>
</feature>
<keyword evidence="2" id="KW-0233">DNA recombination</keyword>
<dbReference type="EMBL" id="BAABIK010000007">
    <property type="protein sequence ID" value="GAA4936517.1"/>
    <property type="molecule type" value="Genomic_DNA"/>
</dbReference>
<dbReference type="InterPro" id="IPR013762">
    <property type="entry name" value="Integrase-like_cat_sf"/>
</dbReference>
<proteinExistence type="predicted"/>
<evidence type="ECO:0000313" key="7">
    <source>
        <dbReference type="EMBL" id="GAA4936517.1"/>
    </source>
</evidence>
<dbReference type="SUPFAM" id="SSF56349">
    <property type="entry name" value="DNA breaking-rejoining enzymes"/>
    <property type="match status" value="1"/>
</dbReference>
<keyword evidence="8" id="KW-1185">Reference proteome</keyword>
<sequence>MACVANDDTPRIRDSAHGDPEPGTAPDTGADGVAEIVPAEVREHLVRGTRSVLVDEGALDAVRRRFDDEQAGALGRYLASAQSANTLRAYRSDWIAFTAWCLAEGRRSLPADPVDVAVYLAAAADTVRPDDPGRWALAPSTLERKAAAIAAVHGAQGLAAPTRTEVVRMTLRGIRRRRRAAPRRKRPLLLPMLETLLAELPEADDPVGGIARRRDALLLLAGFAGALRRSELAALAFDDVALDADHRSGDPMIVVRLGATKTDQAARTEQQIALPRGRRPRTCPVCAFADWADLLEARRDGGAEAVAEHLARTPATRPGAHRCHTYTGTDLADGTGRPLFPPVDRHGRIGDRAVSGRAVADLVKRYTRRAGLDADAFSGHSLRAGFATQAAMGGASDREIMRQGRWSNPRTVHGYIRTASPLEDNAVTRLGL</sequence>
<dbReference type="InterPro" id="IPR052925">
    <property type="entry name" value="Phage_Integrase-like_Recomb"/>
</dbReference>
<keyword evidence="1 3" id="KW-0238">DNA-binding</keyword>
<dbReference type="InterPro" id="IPR010998">
    <property type="entry name" value="Integrase_recombinase_N"/>
</dbReference>
<evidence type="ECO:0000256" key="2">
    <source>
        <dbReference type="ARBA" id="ARBA00023172"/>
    </source>
</evidence>
<evidence type="ECO:0000256" key="4">
    <source>
        <dbReference type="SAM" id="MobiDB-lite"/>
    </source>
</evidence>
<evidence type="ECO:0000313" key="8">
    <source>
        <dbReference type="Proteomes" id="UP001499993"/>
    </source>
</evidence>
<dbReference type="PROSITE" id="PS51898">
    <property type="entry name" value="TYR_RECOMBINASE"/>
    <property type="match status" value="1"/>
</dbReference>
<protein>
    <submittedName>
        <fullName evidence="7">Integrase</fullName>
    </submittedName>
</protein>
<dbReference type="PANTHER" id="PTHR34605:SF3">
    <property type="entry name" value="P CELL-TYPE AGGLUTINATION PROTEIN MAP4-LIKE-RELATED"/>
    <property type="match status" value="1"/>
</dbReference>
<feature type="domain" description="Core-binding (CB)" evidence="6">
    <location>
        <begin position="68"/>
        <end position="157"/>
    </location>
</feature>
<name>A0ABP9GK04_9ACTN</name>
<dbReference type="Gene3D" id="1.10.150.130">
    <property type="match status" value="1"/>
</dbReference>
<feature type="compositionally biased region" description="Basic and acidic residues" evidence="4">
    <location>
        <begin position="8"/>
        <end position="20"/>
    </location>
</feature>
<evidence type="ECO:0000256" key="3">
    <source>
        <dbReference type="PROSITE-ProRule" id="PRU01248"/>
    </source>
</evidence>
<dbReference type="InterPro" id="IPR011010">
    <property type="entry name" value="DNA_brk_join_enz"/>
</dbReference>
<dbReference type="CDD" id="cd00799">
    <property type="entry name" value="INT_Cre_C"/>
    <property type="match status" value="1"/>
</dbReference>
<accession>A0ABP9GK04</accession>
<dbReference type="PROSITE" id="PS51900">
    <property type="entry name" value="CB"/>
    <property type="match status" value="1"/>
</dbReference>
<evidence type="ECO:0000256" key="1">
    <source>
        <dbReference type="ARBA" id="ARBA00023125"/>
    </source>
</evidence>